<evidence type="ECO:0000313" key="4">
    <source>
        <dbReference type="EMBL" id="MFC5435848.1"/>
    </source>
</evidence>
<keyword evidence="5" id="KW-1185">Reference proteome</keyword>
<dbReference type="PANTHER" id="PTHR43130">
    <property type="entry name" value="ARAC-FAMILY TRANSCRIPTIONAL REGULATOR"/>
    <property type="match status" value="1"/>
</dbReference>
<dbReference type="Gene3D" id="3.40.50.880">
    <property type="match status" value="1"/>
</dbReference>
<keyword evidence="1" id="KW-0805">Transcription regulation</keyword>
<dbReference type="SUPFAM" id="SSF52317">
    <property type="entry name" value="Class I glutamine amidotransferase-like"/>
    <property type="match status" value="1"/>
</dbReference>
<protein>
    <submittedName>
        <fullName evidence="4">Transcriptional regulator FtrA</fullName>
    </submittedName>
</protein>
<evidence type="ECO:0000259" key="3">
    <source>
        <dbReference type="PROSITE" id="PS01124"/>
    </source>
</evidence>
<dbReference type="NCBIfam" id="NF006902">
    <property type="entry name" value="PRK09393.1"/>
    <property type="match status" value="1"/>
</dbReference>
<dbReference type="RefSeq" id="WP_377302536.1">
    <property type="nucleotide sequence ID" value="NZ_JBHSMK010000002.1"/>
</dbReference>
<comment type="caution">
    <text evidence="4">The sequence shown here is derived from an EMBL/GenBank/DDBJ whole genome shotgun (WGS) entry which is preliminary data.</text>
</comment>
<dbReference type="SUPFAM" id="SSF46689">
    <property type="entry name" value="Homeodomain-like"/>
    <property type="match status" value="2"/>
</dbReference>
<dbReference type="InterPro" id="IPR029062">
    <property type="entry name" value="Class_I_gatase-like"/>
</dbReference>
<dbReference type="PROSITE" id="PS01124">
    <property type="entry name" value="HTH_ARAC_FAMILY_2"/>
    <property type="match status" value="1"/>
</dbReference>
<evidence type="ECO:0000313" key="5">
    <source>
        <dbReference type="Proteomes" id="UP001596013"/>
    </source>
</evidence>
<dbReference type="SMART" id="SM00342">
    <property type="entry name" value="HTH_ARAC"/>
    <property type="match status" value="1"/>
</dbReference>
<evidence type="ECO:0000256" key="1">
    <source>
        <dbReference type="ARBA" id="ARBA00023015"/>
    </source>
</evidence>
<dbReference type="InterPro" id="IPR002818">
    <property type="entry name" value="DJ-1/PfpI"/>
</dbReference>
<feature type="domain" description="HTH araC/xylS-type" evidence="3">
    <location>
        <begin position="231"/>
        <end position="329"/>
    </location>
</feature>
<dbReference type="Pfam" id="PF01965">
    <property type="entry name" value="DJ-1_PfpI"/>
    <property type="match status" value="1"/>
</dbReference>
<dbReference type="InterPro" id="IPR009057">
    <property type="entry name" value="Homeodomain-like_sf"/>
</dbReference>
<dbReference type="CDD" id="cd03137">
    <property type="entry name" value="GATase1_AraC_1"/>
    <property type="match status" value="1"/>
</dbReference>
<dbReference type="EMBL" id="JBHSMK010000002">
    <property type="protein sequence ID" value="MFC5435848.1"/>
    <property type="molecule type" value="Genomic_DNA"/>
</dbReference>
<gene>
    <name evidence="4" type="primary">ftrA</name>
    <name evidence="4" type="ORF">ACFPME_04720</name>
</gene>
<accession>A0ABW0JID7</accession>
<proteinExistence type="predicted"/>
<evidence type="ECO:0000256" key="2">
    <source>
        <dbReference type="ARBA" id="ARBA00023163"/>
    </source>
</evidence>
<dbReference type="PANTHER" id="PTHR43130:SF3">
    <property type="entry name" value="HTH-TYPE TRANSCRIPTIONAL REGULATOR RV1931C"/>
    <property type="match status" value="1"/>
</dbReference>
<sequence>MPPLDQILPIRCRTTKAINPLVAALVYDGLCGFEFACAAEIFGLPRPELQPGWYRFETCAAERGTLHAQHGLRVVADAGLDRLVEAGTIIIPGWKGIDVPVPTRVLNALREAHARGARLLSICSGSFVLAATGLLDGRRATTHWRYAEALQRAYPRITVDPAVLYVDEGHLLTSAGSAAGLDLCLHLVRRDHGPDVANQVARRLVIPPHRDGGQAQFVERPVHKREAGALSKVIDSMHRRLAANQSVATLAAMAAMSERSFMRRFKEATGMSPADWLISARVDRARELLESSSLSIDAIAGECGFGSAITLRHHFRRRLGISPSSYKARFAQPQRIRRG</sequence>
<dbReference type="InterPro" id="IPR052158">
    <property type="entry name" value="INH-QAR"/>
</dbReference>
<dbReference type="InterPro" id="IPR018060">
    <property type="entry name" value="HTH_AraC"/>
</dbReference>
<reference evidence="5" key="1">
    <citation type="journal article" date="2019" name="Int. J. Syst. Evol. Microbiol.">
        <title>The Global Catalogue of Microorganisms (GCM) 10K type strain sequencing project: providing services to taxonomists for standard genome sequencing and annotation.</title>
        <authorList>
            <consortium name="The Broad Institute Genomics Platform"/>
            <consortium name="The Broad Institute Genome Sequencing Center for Infectious Disease"/>
            <person name="Wu L."/>
            <person name="Ma J."/>
        </authorList>
    </citation>
    <scope>NUCLEOTIDE SEQUENCE [LARGE SCALE GENOMIC DNA]</scope>
    <source>
        <strain evidence="5">JCM 17130</strain>
    </source>
</reference>
<name>A0ABW0JID7_9GAMM</name>
<keyword evidence="2" id="KW-0804">Transcription</keyword>
<dbReference type="Pfam" id="PF12833">
    <property type="entry name" value="HTH_18"/>
    <property type="match status" value="1"/>
</dbReference>
<organism evidence="4 5">
    <name type="scientific">Rhodanobacter umsongensis</name>
    <dbReference type="NCBI Taxonomy" id="633153"/>
    <lineage>
        <taxon>Bacteria</taxon>
        <taxon>Pseudomonadati</taxon>
        <taxon>Pseudomonadota</taxon>
        <taxon>Gammaproteobacteria</taxon>
        <taxon>Lysobacterales</taxon>
        <taxon>Rhodanobacteraceae</taxon>
        <taxon>Rhodanobacter</taxon>
    </lineage>
</organism>
<dbReference type="Gene3D" id="1.10.10.60">
    <property type="entry name" value="Homeodomain-like"/>
    <property type="match status" value="2"/>
</dbReference>
<dbReference type="Proteomes" id="UP001596013">
    <property type="component" value="Unassembled WGS sequence"/>
</dbReference>